<dbReference type="EMBL" id="CABEEZ010000052">
    <property type="protein sequence ID" value="VTR27449.1"/>
    <property type="molecule type" value="Genomic_DNA"/>
</dbReference>
<name>A0A4U9U6R8_SERFO</name>
<proteinExistence type="predicted"/>
<reference evidence="1" key="1">
    <citation type="submission" date="2019-05" db="EMBL/GenBank/DDBJ databases">
        <authorList>
            <consortium name="Pathogen Informatics"/>
        </authorList>
    </citation>
    <scope>NUCLEOTIDE SEQUENCE [LARGE SCALE GENOMIC DNA]</scope>
    <source>
        <strain evidence="1">NCTC12965</strain>
    </source>
</reference>
<evidence type="ECO:0000313" key="1">
    <source>
        <dbReference type="EMBL" id="VTR27449.1"/>
    </source>
</evidence>
<gene>
    <name evidence="1" type="ORF">NCTC12965_02550</name>
</gene>
<dbReference type="AlphaFoldDB" id="A0A4U9U6R8"/>
<protein>
    <submittedName>
        <fullName evidence="1">Uncharacterized protein</fullName>
    </submittedName>
</protein>
<accession>A0A4U9U6R8</accession>
<organism evidence="1">
    <name type="scientific">Serratia fonticola</name>
    <dbReference type="NCBI Taxonomy" id="47917"/>
    <lineage>
        <taxon>Bacteria</taxon>
        <taxon>Pseudomonadati</taxon>
        <taxon>Pseudomonadota</taxon>
        <taxon>Gammaproteobacteria</taxon>
        <taxon>Enterobacterales</taxon>
        <taxon>Yersiniaceae</taxon>
        <taxon>Serratia</taxon>
    </lineage>
</organism>
<sequence length="76" mass="8703">MPTTMSPGYLRFITQRKYDDVAFSSDLLDLVAKRGAAITLKASKSSGPWFSKFQSADEQWLSYQSDNNNQRVDHQR</sequence>